<dbReference type="EMBL" id="PNXQ01000005">
    <property type="protein sequence ID" value="TKH46014.1"/>
    <property type="molecule type" value="Genomic_DNA"/>
</dbReference>
<accession>A0A4U2Q7E6</accession>
<reference evidence="2 3" key="1">
    <citation type="submission" date="2018-01" db="EMBL/GenBank/DDBJ databases">
        <title>Bacillales members from the olive rhizosphere are effective biological control agents against Verticillium dahliae.</title>
        <authorList>
            <person name="Gomez-Lama C."/>
            <person name="Legarda G."/>
            <person name="Ruano-Rosa D."/>
            <person name="Pizarro-Tobias P."/>
            <person name="Valverde-Corredor A."/>
            <person name="Niqui J.L."/>
            <person name="Trivino J.C."/>
            <person name="Roca A."/>
            <person name="Mercado-Blanco J."/>
        </authorList>
    </citation>
    <scope>NUCLEOTIDE SEQUENCE [LARGE SCALE GENOMIC DNA]</scope>
    <source>
        <strain evidence="2 3">PIC167</strain>
    </source>
</reference>
<feature type="region of interest" description="Disordered" evidence="1">
    <location>
        <begin position="45"/>
        <end position="66"/>
    </location>
</feature>
<dbReference type="AlphaFoldDB" id="A0A4U2Q7E6"/>
<comment type="caution">
    <text evidence="2">The sequence shown here is derived from an EMBL/GenBank/DDBJ whole genome shotgun (WGS) entry which is preliminary data.</text>
</comment>
<evidence type="ECO:0000313" key="2">
    <source>
        <dbReference type="EMBL" id="TKH46014.1"/>
    </source>
</evidence>
<evidence type="ECO:0000313" key="3">
    <source>
        <dbReference type="Proteomes" id="UP000308114"/>
    </source>
</evidence>
<gene>
    <name evidence="2" type="ORF">C1I60_06185</name>
</gene>
<name>A0A4U2Q7E6_9BACL</name>
<organism evidence="2 3">
    <name type="scientific">Paenibacillus terrae</name>
    <dbReference type="NCBI Taxonomy" id="159743"/>
    <lineage>
        <taxon>Bacteria</taxon>
        <taxon>Bacillati</taxon>
        <taxon>Bacillota</taxon>
        <taxon>Bacilli</taxon>
        <taxon>Bacillales</taxon>
        <taxon>Paenibacillaceae</taxon>
        <taxon>Paenibacillus</taxon>
    </lineage>
</organism>
<evidence type="ECO:0000256" key="1">
    <source>
        <dbReference type="SAM" id="MobiDB-lite"/>
    </source>
</evidence>
<dbReference type="RefSeq" id="WP_137060935.1">
    <property type="nucleotide sequence ID" value="NZ_PNXQ01000005.1"/>
</dbReference>
<sequence>MRKFDFVNDAGHFDNEPFSLMENREEQRRAEQLFLNKLAMLLDDFSKKNRDPTRPTAAELRSDDDT</sequence>
<dbReference type="Proteomes" id="UP000308114">
    <property type="component" value="Unassembled WGS sequence"/>
</dbReference>
<protein>
    <submittedName>
        <fullName evidence="2">Uncharacterized protein</fullName>
    </submittedName>
</protein>
<proteinExistence type="predicted"/>